<name>A0ABR0KEI4_9EURO</name>
<protein>
    <submittedName>
        <fullName evidence="2">Uncharacterized protein</fullName>
    </submittedName>
</protein>
<sequence>MPKQRWYPQSSQQYPNLDIHGIDMTYWSAGFDIVGSGPASWDAARSYSATVAFNSLRYSPALFARNESGWQQADQHEEPNTVALALNIDIDKGVARGIALQNAHIWTIFDWVRKHGTRPANDSVGWNARLDVMAPSTGTMGESFTDRSVSVTEDELSHSKFTVVIGVDGQDQNGSTTTMCTVSFARALFPVNVWIVDSSAPTLSVTEWGHTHNATLQLQPSSPVDADLTTGLITQFSLVSGIFETIIPNLNAAQLLRKYASRIQGQSSVINRDDQALSAVITVLATTILGHVAWNVTFNEAERHYSTAIGIRWQVYGSGPRLAWQWVTTVVLVVLLLSLAAGLLQSLKTRLSPADILKPAGMLVAANLSGRMGALSSERDEYVLERLRFCVQNIGHEKVVVTGKRQEKKIVPGEEYTWGDSGRTGVN</sequence>
<evidence type="ECO:0000256" key="1">
    <source>
        <dbReference type="SAM" id="Phobius"/>
    </source>
</evidence>
<reference evidence="2 3" key="1">
    <citation type="submission" date="2023-08" db="EMBL/GenBank/DDBJ databases">
        <title>Black Yeasts Isolated from many extreme environments.</title>
        <authorList>
            <person name="Coleine C."/>
            <person name="Stajich J.E."/>
            <person name="Selbmann L."/>
        </authorList>
    </citation>
    <scope>NUCLEOTIDE SEQUENCE [LARGE SCALE GENOMIC DNA]</scope>
    <source>
        <strain evidence="2 3">CCFEE 5885</strain>
    </source>
</reference>
<gene>
    <name evidence="2" type="ORF">LTR24_004172</name>
</gene>
<dbReference type="Proteomes" id="UP001345013">
    <property type="component" value="Unassembled WGS sequence"/>
</dbReference>
<keyword evidence="3" id="KW-1185">Reference proteome</keyword>
<accession>A0ABR0KEI4</accession>
<keyword evidence="1" id="KW-0812">Transmembrane</keyword>
<feature type="transmembrane region" description="Helical" evidence="1">
    <location>
        <begin position="276"/>
        <end position="294"/>
    </location>
</feature>
<proteinExistence type="predicted"/>
<comment type="caution">
    <text evidence="2">The sequence shown here is derived from an EMBL/GenBank/DDBJ whole genome shotgun (WGS) entry which is preliminary data.</text>
</comment>
<feature type="transmembrane region" description="Helical" evidence="1">
    <location>
        <begin position="323"/>
        <end position="344"/>
    </location>
</feature>
<evidence type="ECO:0000313" key="3">
    <source>
        <dbReference type="Proteomes" id="UP001345013"/>
    </source>
</evidence>
<dbReference type="EMBL" id="JAVRRG010000041">
    <property type="protein sequence ID" value="KAK5093618.1"/>
    <property type="molecule type" value="Genomic_DNA"/>
</dbReference>
<evidence type="ECO:0000313" key="2">
    <source>
        <dbReference type="EMBL" id="KAK5093618.1"/>
    </source>
</evidence>
<keyword evidence="1" id="KW-1133">Transmembrane helix</keyword>
<organism evidence="2 3">
    <name type="scientific">Lithohypha guttulata</name>
    <dbReference type="NCBI Taxonomy" id="1690604"/>
    <lineage>
        <taxon>Eukaryota</taxon>
        <taxon>Fungi</taxon>
        <taxon>Dikarya</taxon>
        <taxon>Ascomycota</taxon>
        <taxon>Pezizomycotina</taxon>
        <taxon>Eurotiomycetes</taxon>
        <taxon>Chaetothyriomycetidae</taxon>
        <taxon>Chaetothyriales</taxon>
        <taxon>Trichomeriaceae</taxon>
        <taxon>Lithohypha</taxon>
    </lineage>
</organism>
<keyword evidence="1" id="KW-0472">Membrane</keyword>